<dbReference type="GO" id="GO:0003723">
    <property type="term" value="F:RNA binding"/>
    <property type="evidence" value="ECO:0007669"/>
    <property type="project" value="UniProtKB-UniRule"/>
</dbReference>
<accession>A0A2J6PLU3</accession>
<keyword evidence="4" id="KW-1185">Reference proteome</keyword>
<name>A0A2J6PLU3_9HELO</name>
<sequence>MPKGNLRKLFTGHGYSVNSTSIRMKGSYAFVNLATPSEARRAINELSENEILGSKLRIELASGKPRTSCDKSEGAAIGKERVSKGERYLTASNEEVTDGNFSGTRANRVSFSTDSAKKTENRLGQDLEDEEHYSTHDVILEVPPTPSTPPPGYTWILTSQWILAKKLLTTARLPRPN</sequence>
<proteinExistence type="predicted"/>
<dbReference type="SUPFAM" id="SSF54928">
    <property type="entry name" value="RNA-binding domain, RBD"/>
    <property type="match status" value="1"/>
</dbReference>
<evidence type="ECO:0000313" key="4">
    <source>
        <dbReference type="Proteomes" id="UP000235672"/>
    </source>
</evidence>
<dbReference type="AlphaFoldDB" id="A0A2J6PLU3"/>
<dbReference type="OrthoDB" id="439808at2759"/>
<dbReference type="InterPro" id="IPR000504">
    <property type="entry name" value="RRM_dom"/>
</dbReference>
<dbReference type="InterPro" id="IPR035979">
    <property type="entry name" value="RBD_domain_sf"/>
</dbReference>
<dbReference type="InterPro" id="IPR012677">
    <property type="entry name" value="Nucleotide-bd_a/b_plait_sf"/>
</dbReference>
<dbReference type="Gene3D" id="3.30.70.330">
    <property type="match status" value="1"/>
</dbReference>
<dbReference type="PROSITE" id="PS50102">
    <property type="entry name" value="RRM"/>
    <property type="match status" value="1"/>
</dbReference>
<dbReference type="EMBL" id="KZ613516">
    <property type="protein sequence ID" value="PMD15018.1"/>
    <property type="molecule type" value="Genomic_DNA"/>
</dbReference>
<evidence type="ECO:0000259" key="2">
    <source>
        <dbReference type="PROSITE" id="PS50102"/>
    </source>
</evidence>
<evidence type="ECO:0000256" key="1">
    <source>
        <dbReference type="PROSITE-ProRule" id="PRU00176"/>
    </source>
</evidence>
<dbReference type="Proteomes" id="UP000235672">
    <property type="component" value="Unassembled WGS sequence"/>
</dbReference>
<gene>
    <name evidence="3" type="ORF">NA56DRAFT_355610</name>
</gene>
<organism evidence="3 4">
    <name type="scientific">Hyaloscypha hepaticicola</name>
    <dbReference type="NCBI Taxonomy" id="2082293"/>
    <lineage>
        <taxon>Eukaryota</taxon>
        <taxon>Fungi</taxon>
        <taxon>Dikarya</taxon>
        <taxon>Ascomycota</taxon>
        <taxon>Pezizomycotina</taxon>
        <taxon>Leotiomycetes</taxon>
        <taxon>Helotiales</taxon>
        <taxon>Hyaloscyphaceae</taxon>
        <taxon>Hyaloscypha</taxon>
    </lineage>
</organism>
<evidence type="ECO:0000313" key="3">
    <source>
        <dbReference type="EMBL" id="PMD15018.1"/>
    </source>
</evidence>
<feature type="domain" description="RRM" evidence="2">
    <location>
        <begin position="1"/>
        <end position="63"/>
    </location>
</feature>
<protein>
    <recommendedName>
        <fullName evidence="2">RRM domain-containing protein</fullName>
    </recommendedName>
</protein>
<keyword evidence="1" id="KW-0694">RNA-binding</keyword>
<dbReference type="STRING" id="1745343.A0A2J6PLU3"/>
<reference evidence="3 4" key="1">
    <citation type="submission" date="2016-05" db="EMBL/GenBank/DDBJ databases">
        <title>A degradative enzymes factory behind the ericoid mycorrhizal symbiosis.</title>
        <authorList>
            <consortium name="DOE Joint Genome Institute"/>
            <person name="Martino E."/>
            <person name="Morin E."/>
            <person name="Grelet G."/>
            <person name="Kuo A."/>
            <person name="Kohler A."/>
            <person name="Daghino S."/>
            <person name="Barry K."/>
            <person name="Choi C."/>
            <person name="Cichocki N."/>
            <person name="Clum A."/>
            <person name="Copeland A."/>
            <person name="Hainaut M."/>
            <person name="Haridas S."/>
            <person name="Labutti K."/>
            <person name="Lindquist E."/>
            <person name="Lipzen A."/>
            <person name="Khouja H.-R."/>
            <person name="Murat C."/>
            <person name="Ohm R."/>
            <person name="Olson A."/>
            <person name="Spatafora J."/>
            <person name="Veneault-Fourrey C."/>
            <person name="Henrissat B."/>
            <person name="Grigoriev I."/>
            <person name="Martin F."/>
            <person name="Perotto S."/>
        </authorList>
    </citation>
    <scope>NUCLEOTIDE SEQUENCE [LARGE SCALE GENOMIC DNA]</scope>
    <source>
        <strain evidence="3 4">UAMH 7357</strain>
    </source>
</reference>